<keyword evidence="7" id="KW-0326">Glycosidase</keyword>
<dbReference type="CDD" id="cd22278">
    <property type="entry name" value="DPBB_GH45_endoglucanase"/>
    <property type="match status" value="1"/>
</dbReference>
<keyword evidence="6" id="KW-0119">Carbohydrate metabolism</keyword>
<organism evidence="12 13">
    <name type="scientific">Choiromyces venosus 120613-1</name>
    <dbReference type="NCBI Taxonomy" id="1336337"/>
    <lineage>
        <taxon>Eukaryota</taxon>
        <taxon>Fungi</taxon>
        <taxon>Dikarya</taxon>
        <taxon>Ascomycota</taxon>
        <taxon>Pezizomycotina</taxon>
        <taxon>Pezizomycetes</taxon>
        <taxon>Pezizales</taxon>
        <taxon>Tuberaceae</taxon>
        <taxon>Choiromyces</taxon>
    </lineage>
</organism>
<keyword evidence="13" id="KW-1185">Reference proteome</keyword>
<dbReference type="OrthoDB" id="10035502at2759"/>
<evidence type="ECO:0000256" key="5">
    <source>
        <dbReference type="ARBA" id="ARBA00023001"/>
    </source>
</evidence>
<dbReference type="AlphaFoldDB" id="A0A3N4J9C4"/>
<name>A0A3N4J9C4_9PEZI</name>
<dbReference type="PANTHER" id="PTHR39730:SF1">
    <property type="entry name" value="ENDOGLUCANASE 1"/>
    <property type="match status" value="1"/>
</dbReference>
<proteinExistence type="inferred from homology"/>
<dbReference type="EMBL" id="ML120461">
    <property type="protein sequence ID" value="RPA93060.1"/>
    <property type="molecule type" value="Genomic_DNA"/>
</dbReference>
<dbReference type="GO" id="GO:0030245">
    <property type="term" value="P:cellulose catabolic process"/>
    <property type="evidence" value="ECO:0007669"/>
    <property type="project" value="UniProtKB-KW"/>
</dbReference>
<dbReference type="GO" id="GO:0008810">
    <property type="term" value="F:cellulase activity"/>
    <property type="evidence" value="ECO:0007669"/>
    <property type="project" value="UniProtKB-EC"/>
</dbReference>
<dbReference type="PROSITE" id="PS01140">
    <property type="entry name" value="GLYCOSYL_HYDROL_F45"/>
    <property type="match status" value="1"/>
</dbReference>
<evidence type="ECO:0000313" key="13">
    <source>
        <dbReference type="Proteomes" id="UP000276215"/>
    </source>
</evidence>
<keyword evidence="4 12" id="KW-0378">Hydrolase</keyword>
<sequence length="225" mass="23822">MTRFLFSLAAAALPLIVSAVNGSGQTTRYWDCCKPSCAWSGKAAVSSPVRTCDANNNALTDVNIKSGCDGGTAFMCNTQIPWAVSDTLAYGYAAVSISGSNESQWCCACYELTFTSGPVSGKKMIVQATNTGGDLGKNHFDISIPGGGVGIFNGCTKQYHAPTDGWGARYGGVSRRSECDALPAAIRQGCYWRFDWFRGADNPTVSFRGVTCPAEITAKTGCVRQ</sequence>
<keyword evidence="10" id="KW-0732">Signal</keyword>
<dbReference type="EC" id="3.2.1.4" evidence="3 9"/>
<feature type="chain" id="PRO_5018334374" description="Cellulase" evidence="10">
    <location>
        <begin position="20"/>
        <end position="225"/>
    </location>
</feature>
<dbReference type="SUPFAM" id="SSF50685">
    <property type="entry name" value="Barwin-like endoglucanases"/>
    <property type="match status" value="1"/>
</dbReference>
<dbReference type="PANTHER" id="PTHR39730">
    <property type="entry name" value="ENDOGLUCANASE 1"/>
    <property type="match status" value="1"/>
</dbReference>
<dbReference type="InterPro" id="IPR052288">
    <property type="entry name" value="GH45_Enzymes"/>
</dbReference>
<feature type="domain" description="Glycosyl hydrolases family 45 active site" evidence="11">
    <location>
        <begin position="26"/>
        <end position="37"/>
    </location>
</feature>
<dbReference type="Gene3D" id="2.40.40.10">
    <property type="entry name" value="RlpA-like domain"/>
    <property type="match status" value="1"/>
</dbReference>
<evidence type="ECO:0000256" key="2">
    <source>
        <dbReference type="ARBA" id="ARBA00007793"/>
    </source>
</evidence>
<evidence type="ECO:0000259" key="11">
    <source>
        <dbReference type="PROSITE" id="PS01140"/>
    </source>
</evidence>
<keyword evidence="8" id="KW-0624">Polysaccharide degradation</keyword>
<dbReference type="Pfam" id="PF02015">
    <property type="entry name" value="Glyco_hydro_45"/>
    <property type="match status" value="1"/>
</dbReference>
<evidence type="ECO:0000256" key="7">
    <source>
        <dbReference type="ARBA" id="ARBA00023295"/>
    </source>
</evidence>
<accession>A0A3N4J9C4</accession>
<keyword evidence="5" id="KW-0136">Cellulose degradation</keyword>
<feature type="signal peptide" evidence="10">
    <location>
        <begin position="1"/>
        <end position="19"/>
    </location>
</feature>
<evidence type="ECO:0000256" key="6">
    <source>
        <dbReference type="ARBA" id="ARBA00023277"/>
    </source>
</evidence>
<comment type="catalytic activity">
    <reaction evidence="1 9">
        <text>Endohydrolysis of (1-&gt;4)-beta-D-glucosidic linkages in cellulose, lichenin and cereal beta-D-glucans.</text>
        <dbReference type="EC" id="3.2.1.4"/>
    </reaction>
</comment>
<comment type="similarity">
    <text evidence="2">Belongs to the glycosyl hydrolase 45 (cellulase K) family.</text>
</comment>
<dbReference type="STRING" id="1336337.A0A3N4J9C4"/>
<evidence type="ECO:0000256" key="9">
    <source>
        <dbReference type="PROSITE-ProRule" id="PRU10069"/>
    </source>
</evidence>
<protein>
    <recommendedName>
        <fullName evidence="3 9">Cellulase</fullName>
        <ecNumber evidence="3 9">3.2.1.4</ecNumber>
    </recommendedName>
</protein>
<evidence type="ECO:0000256" key="8">
    <source>
        <dbReference type="ARBA" id="ARBA00023326"/>
    </source>
</evidence>
<evidence type="ECO:0000256" key="10">
    <source>
        <dbReference type="SAM" id="SignalP"/>
    </source>
</evidence>
<evidence type="ECO:0000256" key="3">
    <source>
        <dbReference type="ARBA" id="ARBA00012601"/>
    </source>
</evidence>
<evidence type="ECO:0000256" key="1">
    <source>
        <dbReference type="ARBA" id="ARBA00000966"/>
    </source>
</evidence>
<feature type="active site" description="Nucleophile" evidence="9">
    <location>
        <position position="31"/>
    </location>
</feature>
<dbReference type="Proteomes" id="UP000276215">
    <property type="component" value="Unassembled WGS sequence"/>
</dbReference>
<evidence type="ECO:0000313" key="12">
    <source>
        <dbReference type="EMBL" id="RPA93060.1"/>
    </source>
</evidence>
<gene>
    <name evidence="12" type="ORF">L873DRAFT_1707200</name>
</gene>
<reference evidence="12 13" key="1">
    <citation type="journal article" date="2018" name="Nat. Ecol. Evol.">
        <title>Pezizomycetes genomes reveal the molecular basis of ectomycorrhizal truffle lifestyle.</title>
        <authorList>
            <person name="Murat C."/>
            <person name="Payen T."/>
            <person name="Noel B."/>
            <person name="Kuo A."/>
            <person name="Morin E."/>
            <person name="Chen J."/>
            <person name="Kohler A."/>
            <person name="Krizsan K."/>
            <person name="Balestrini R."/>
            <person name="Da Silva C."/>
            <person name="Montanini B."/>
            <person name="Hainaut M."/>
            <person name="Levati E."/>
            <person name="Barry K.W."/>
            <person name="Belfiori B."/>
            <person name="Cichocki N."/>
            <person name="Clum A."/>
            <person name="Dockter R.B."/>
            <person name="Fauchery L."/>
            <person name="Guy J."/>
            <person name="Iotti M."/>
            <person name="Le Tacon F."/>
            <person name="Lindquist E.A."/>
            <person name="Lipzen A."/>
            <person name="Malagnac F."/>
            <person name="Mello A."/>
            <person name="Molinier V."/>
            <person name="Miyauchi S."/>
            <person name="Poulain J."/>
            <person name="Riccioni C."/>
            <person name="Rubini A."/>
            <person name="Sitrit Y."/>
            <person name="Splivallo R."/>
            <person name="Traeger S."/>
            <person name="Wang M."/>
            <person name="Zifcakova L."/>
            <person name="Wipf D."/>
            <person name="Zambonelli A."/>
            <person name="Paolocci F."/>
            <person name="Nowrousian M."/>
            <person name="Ottonello S."/>
            <person name="Baldrian P."/>
            <person name="Spatafora J.W."/>
            <person name="Henrissat B."/>
            <person name="Nagy L.G."/>
            <person name="Aury J.M."/>
            <person name="Wincker P."/>
            <person name="Grigoriev I.V."/>
            <person name="Bonfante P."/>
            <person name="Martin F.M."/>
        </authorList>
    </citation>
    <scope>NUCLEOTIDE SEQUENCE [LARGE SCALE GENOMIC DNA]</scope>
    <source>
        <strain evidence="12 13">120613-1</strain>
    </source>
</reference>
<dbReference type="InterPro" id="IPR036908">
    <property type="entry name" value="RlpA-like_sf"/>
</dbReference>
<evidence type="ECO:0000256" key="4">
    <source>
        <dbReference type="ARBA" id="ARBA00022801"/>
    </source>
</evidence>
<dbReference type="InterPro" id="IPR000334">
    <property type="entry name" value="Glyco_hydro_45"/>
</dbReference>